<dbReference type="RefSeq" id="WP_318647223.1">
    <property type="nucleotide sequence ID" value="NZ_CP137852.1"/>
</dbReference>
<dbReference type="PANTHER" id="PTHR43072">
    <property type="entry name" value="N-ACETYLTRANSFERASE"/>
    <property type="match status" value="1"/>
</dbReference>
<dbReference type="PANTHER" id="PTHR43072:SF8">
    <property type="entry name" value="ACYLTRANSFERASE FABY-RELATED"/>
    <property type="match status" value="1"/>
</dbReference>
<dbReference type="SUPFAM" id="SSF55729">
    <property type="entry name" value="Acyl-CoA N-acyltransferases (Nat)"/>
    <property type="match status" value="1"/>
</dbReference>
<protein>
    <submittedName>
        <fullName evidence="2">N-acetyltransferase family protein</fullName>
    </submittedName>
</protein>
<dbReference type="Proteomes" id="UP001305521">
    <property type="component" value="Chromosome"/>
</dbReference>
<evidence type="ECO:0000313" key="2">
    <source>
        <dbReference type="EMBL" id="WPB83247.1"/>
    </source>
</evidence>
<dbReference type="CDD" id="cd04301">
    <property type="entry name" value="NAT_SF"/>
    <property type="match status" value="1"/>
</dbReference>
<dbReference type="InterPro" id="IPR000182">
    <property type="entry name" value="GNAT_dom"/>
</dbReference>
<proteinExistence type="predicted"/>
<organism evidence="2 3">
    <name type="scientific">Sediminicoccus rosea</name>
    <dbReference type="NCBI Taxonomy" id="1225128"/>
    <lineage>
        <taxon>Bacteria</taxon>
        <taxon>Pseudomonadati</taxon>
        <taxon>Pseudomonadota</taxon>
        <taxon>Alphaproteobacteria</taxon>
        <taxon>Acetobacterales</taxon>
        <taxon>Roseomonadaceae</taxon>
        <taxon>Sediminicoccus</taxon>
    </lineage>
</organism>
<accession>A0ABZ0PCS7</accession>
<dbReference type="PROSITE" id="PS51186">
    <property type="entry name" value="GNAT"/>
    <property type="match status" value="1"/>
</dbReference>
<dbReference type="InterPro" id="IPR016181">
    <property type="entry name" value="Acyl_CoA_acyltransferase"/>
</dbReference>
<keyword evidence="3" id="KW-1185">Reference proteome</keyword>
<dbReference type="Pfam" id="PF00583">
    <property type="entry name" value="Acetyltransf_1"/>
    <property type="match status" value="1"/>
</dbReference>
<name>A0ABZ0PCS7_9PROT</name>
<evidence type="ECO:0000313" key="3">
    <source>
        <dbReference type="Proteomes" id="UP001305521"/>
    </source>
</evidence>
<reference evidence="2 3" key="1">
    <citation type="submission" date="2023-11" db="EMBL/GenBank/DDBJ databases">
        <title>Arctic aerobic anoxygenic photoheterotroph Sediminicoccus rosea KRV36 adapts its photosynthesis to long days of polar summer.</title>
        <authorList>
            <person name="Tomasch J."/>
            <person name="Kopejtka K."/>
            <person name="Bily T."/>
            <person name="Gardiner A.T."/>
            <person name="Gardian Z."/>
            <person name="Shivaramu S."/>
            <person name="Koblizek M."/>
            <person name="Engelhardt F."/>
            <person name="Kaftan D."/>
        </authorList>
    </citation>
    <scope>NUCLEOTIDE SEQUENCE [LARGE SCALE GENOMIC DNA]</scope>
    <source>
        <strain evidence="2 3">R-30</strain>
    </source>
</reference>
<dbReference type="EMBL" id="CP137852">
    <property type="protein sequence ID" value="WPB83247.1"/>
    <property type="molecule type" value="Genomic_DNA"/>
</dbReference>
<gene>
    <name evidence="2" type="ORF">R9Z33_14145</name>
</gene>
<feature type="domain" description="N-acetyltransferase" evidence="1">
    <location>
        <begin position="1"/>
        <end position="164"/>
    </location>
</feature>
<sequence>MLIRDALDSDLPAITAIYAHWVTHGRASFELDPPDLAEMTRRRAAILQGGYPYLVAEHAGEVVGYAYASLYRARPAYLFTVENSVYVRPGGSRQGAGRALLEELIARCAARGFRLMIAVIGDSGNAPSIGLHGACGFQPAGLLPGTGWKHGQWVDTVLMTRELGEGRATPPN</sequence>
<evidence type="ECO:0000259" key="1">
    <source>
        <dbReference type="PROSITE" id="PS51186"/>
    </source>
</evidence>
<dbReference type="Gene3D" id="3.40.630.30">
    <property type="match status" value="1"/>
</dbReference>